<dbReference type="OrthoDB" id="213472at2"/>
<comment type="caution">
    <text evidence="2">The sequence shown here is derived from an EMBL/GenBank/DDBJ whole genome shotgun (WGS) entry which is preliminary data.</text>
</comment>
<dbReference type="Proteomes" id="UP000265366">
    <property type="component" value="Unassembled WGS sequence"/>
</dbReference>
<reference evidence="2 3" key="1">
    <citation type="submission" date="2018-08" db="EMBL/GenBank/DDBJ databases">
        <title>Erythrobacter zhengii sp.nov., a bacterium isolated from deep-sea sediment.</title>
        <authorList>
            <person name="Fang C."/>
            <person name="Wu Y.-H."/>
            <person name="Sun C."/>
            <person name="Wang H."/>
            <person name="Cheng H."/>
            <person name="Meng F.-X."/>
            <person name="Wang C.-S."/>
            <person name="Xu X.-W."/>
        </authorList>
    </citation>
    <scope>NUCLEOTIDE SEQUENCE [LARGE SCALE GENOMIC DNA]</scope>
    <source>
        <strain evidence="2 3">CCTCC AB 2015396</strain>
    </source>
</reference>
<keyword evidence="3" id="KW-1185">Reference proteome</keyword>
<organism evidence="2 3">
    <name type="scientific">Aurantiacibacter xanthus</name>
    <dbReference type="NCBI Taxonomy" id="1784712"/>
    <lineage>
        <taxon>Bacteria</taxon>
        <taxon>Pseudomonadati</taxon>
        <taxon>Pseudomonadota</taxon>
        <taxon>Alphaproteobacteria</taxon>
        <taxon>Sphingomonadales</taxon>
        <taxon>Erythrobacteraceae</taxon>
        <taxon>Aurantiacibacter</taxon>
    </lineage>
</organism>
<dbReference type="AlphaFoldDB" id="A0A3A1P5M5"/>
<protein>
    <submittedName>
        <fullName evidence="2">Class I SAM-dependent methyltransferase</fullName>
    </submittedName>
</protein>
<evidence type="ECO:0000259" key="1">
    <source>
        <dbReference type="Pfam" id="PF13649"/>
    </source>
</evidence>
<dbReference type="Gene3D" id="3.40.50.150">
    <property type="entry name" value="Vaccinia Virus protein VP39"/>
    <property type="match status" value="1"/>
</dbReference>
<dbReference type="InterPro" id="IPR029063">
    <property type="entry name" value="SAM-dependent_MTases_sf"/>
</dbReference>
<proteinExistence type="predicted"/>
<dbReference type="InterPro" id="IPR050723">
    <property type="entry name" value="CFA/CMAS"/>
</dbReference>
<dbReference type="SUPFAM" id="SSF53335">
    <property type="entry name" value="S-adenosyl-L-methionine-dependent methyltransferases"/>
    <property type="match status" value="1"/>
</dbReference>
<dbReference type="EMBL" id="QXFM01000100">
    <property type="protein sequence ID" value="RIV85282.1"/>
    <property type="molecule type" value="Genomic_DNA"/>
</dbReference>
<gene>
    <name evidence="2" type="ORF">D2V17_10785</name>
</gene>
<dbReference type="RefSeq" id="WP_119593027.1">
    <property type="nucleotide sequence ID" value="NZ_QXFM01000100.1"/>
</dbReference>
<accession>A0A3A1P5M5</accession>
<evidence type="ECO:0000313" key="3">
    <source>
        <dbReference type="Proteomes" id="UP000265366"/>
    </source>
</evidence>
<name>A0A3A1P5M5_9SPHN</name>
<dbReference type="Pfam" id="PF13649">
    <property type="entry name" value="Methyltransf_25"/>
    <property type="match status" value="1"/>
</dbReference>
<keyword evidence="2" id="KW-0489">Methyltransferase</keyword>
<dbReference type="GO" id="GO:0008168">
    <property type="term" value="F:methyltransferase activity"/>
    <property type="evidence" value="ECO:0007669"/>
    <property type="project" value="UniProtKB-KW"/>
</dbReference>
<dbReference type="CDD" id="cd02440">
    <property type="entry name" value="AdoMet_MTases"/>
    <property type="match status" value="1"/>
</dbReference>
<evidence type="ECO:0000313" key="2">
    <source>
        <dbReference type="EMBL" id="RIV85282.1"/>
    </source>
</evidence>
<dbReference type="GO" id="GO:0032259">
    <property type="term" value="P:methylation"/>
    <property type="evidence" value="ECO:0007669"/>
    <property type="project" value="UniProtKB-KW"/>
</dbReference>
<dbReference type="PANTHER" id="PTHR43667:SF2">
    <property type="entry name" value="FATTY ACID C-METHYL TRANSFERASE"/>
    <property type="match status" value="1"/>
</dbReference>
<feature type="domain" description="Methyltransferase" evidence="1">
    <location>
        <begin position="52"/>
        <end position="148"/>
    </location>
</feature>
<sequence>MPKDNASSPSTFFTQEMAEAYDQRNAGLTPISDCLHFLTQLTLARLPDTARVLCVGVGTGAEMLSLAGKRPGWQFVGVDPSAEMLAVAQQRIEQAGISGRCQLVHGYVDDVTEEQFDAVLSMLVAHFIASHDRPAFYRAIHDRLRPGGTFVSAEISADLAAPEFPSMLEDWKQVQRLMGATEDSLAKLDTMLREVLSVVSPEKTTALWQDAGLSLPVPFFQAFMIRGRHAVRPAS</sequence>
<keyword evidence="2" id="KW-0808">Transferase</keyword>
<dbReference type="PANTHER" id="PTHR43667">
    <property type="entry name" value="CYCLOPROPANE-FATTY-ACYL-PHOSPHOLIPID SYNTHASE"/>
    <property type="match status" value="1"/>
</dbReference>
<dbReference type="InterPro" id="IPR041698">
    <property type="entry name" value="Methyltransf_25"/>
</dbReference>